<name>A0A9W8DY83_9FUNG</name>
<protein>
    <submittedName>
        <fullName evidence="3">Uncharacterized protein</fullName>
    </submittedName>
</protein>
<feature type="compositionally biased region" description="Basic residues" evidence="1">
    <location>
        <begin position="64"/>
        <end position="77"/>
    </location>
</feature>
<feature type="chain" id="PRO_5040770459" evidence="2">
    <location>
        <begin position="23"/>
        <end position="141"/>
    </location>
</feature>
<dbReference type="EMBL" id="JANBPY010004063">
    <property type="protein sequence ID" value="KAJ1949286.1"/>
    <property type="molecule type" value="Genomic_DNA"/>
</dbReference>
<evidence type="ECO:0000313" key="4">
    <source>
        <dbReference type="Proteomes" id="UP001150925"/>
    </source>
</evidence>
<keyword evidence="2" id="KW-0732">Signal</keyword>
<gene>
    <name evidence="3" type="ORF">IWQ62_006759</name>
</gene>
<proteinExistence type="predicted"/>
<reference evidence="3" key="1">
    <citation type="submission" date="2022-07" db="EMBL/GenBank/DDBJ databases">
        <title>Phylogenomic reconstructions and comparative analyses of Kickxellomycotina fungi.</title>
        <authorList>
            <person name="Reynolds N.K."/>
            <person name="Stajich J.E."/>
            <person name="Barry K."/>
            <person name="Grigoriev I.V."/>
            <person name="Crous P."/>
            <person name="Smith M.E."/>
        </authorList>
    </citation>
    <scope>NUCLEOTIDE SEQUENCE</scope>
    <source>
        <strain evidence="3">RSA 1196</strain>
    </source>
</reference>
<dbReference type="OrthoDB" id="10486239at2759"/>
<feature type="signal peptide" evidence="2">
    <location>
        <begin position="1"/>
        <end position="22"/>
    </location>
</feature>
<feature type="region of interest" description="Disordered" evidence="1">
    <location>
        <begin position="52"/>
        <end position="77"/>
    </location>
</feature>
<dbReference type="Proteomes" id="UP001150925">
    <property type="component" value="Unassembled WGS sequence"/>
</dbReference>
<sequence>MKLSNGILIVAAASLASTPVWSAPTDHTDLHHVHKLSRTKAHHASHAIDYHLDTRPSSSSDPRVRHHHHHKTKSATRHTRIYRLRPILSKNHKKYVLVLDKHKKHHHHRHHLALKWLSITQETVGNIFDRVRRTVVKALFA</sequence>
<keyword evidence="4" id="KW-1185">Reference proteome</keyword>
<comment type="caution">
    <text evidence="3">The sequence shown here is derived from an EMBL/GenBank/DDBJ whole genome shotgun (WGS) entry which is preliminary data.</text>
</comment>
<organism evidence="3 4">
    <name type="scientific">Dispira parvispora</name>
    <dbReference type="NCBI Taxonomy" id="1520584"/>
    <lineage>
        <taxon>Eukaryota</taxon>
        <taxon>Fungi</taxon>
        <taxon>Fungi incertae sedis</taxon>
        <taxon>Zoopagomycota</taxon>
        <taxon>Kickxellomycotina</taxon>
        <taxon>Dimargaritomycetes</taxon>
        <taxon>Dimargaritales</taxon>
        <taxon>Dimargaritaceae</taxon>
        <taxon>Dispira</taxon>
    </lineage>
</organism>
<dbReference type="AlphaFoldDB" id="A0A9W8DY83"/>
<evidence type="ECO:0000313" key="3">
    <source>
        <dbReference type="EMBL" id="KAJ1949286.1"/>
    </source>
</evidence>
<evidence type="ECO:0000256" key="2">
    <source>
        <dbReference type="SAM" id="SignalP"/>
    </source>
</evidence>
<evidence type="ECO:0000256" key="1">
    <source>
        <dbReference type="SAM" id="MobiDB-lite"/>
    </source>
</evidence>
<accession>A0A9W8DY83</accession>